<evidence type="ECO:0000313" key="7">
    <source>
        <dbReference type="Proteomes" id="UP000182149"/>
    </source>
</evidence>
<evidence type="ECO:0000256" key="1">
    <source>
        <dbReference type="ARBA" id="ARBA00010062"/>
    </source>
</evidence>
<comment type="similarity">
    <text evidence="1">Belongs to the leucine-binding protein family.</text>
</comment>
<keyword evidence="2" id="KW-0813">Transport</keyword>
<dbReference type="InterPro" id="IPR000709">
    <property type="entry name" value="Leu_Ile_Val-bd"/>
</dbReference>
<dbReference type="Gene3D" id="3.40.50.2300">
    <property type="match status" value="2"/>
</dbReference>
<dbReference type="Pfam" id="PF13458">
    <property type="entry name" value="Peripla_BP_6"/>
    <property type="match status" value="1"/>
</dbReference>
<dbReference type="AlphaFoldDB" id="A0A1L8QVF4"/>
<accession>A0A1L8QVF4</accession>
<gene>
    <name evidence="6" type="ORF">RU93_GL001482</name>
</gene>
<dbReference type="InterPro" id="IPR028082">
    <property type="entry name" value="Peripla_BP_I"/>
</dbReference>
<dbReference type="Proteomes" id="UP000182149">
    <property type="component" value="Unassembled WGS sequence"/>
</dbReference>
<protein>
    <recommendedName>
        <fullName evidence="5">Leucine-binding protein domain-containing protein</fullName>
    </recommendedName>
</protein>
<keyword evidence="4" id="KW-0029">Amino-acid transport</keyword>
<keyword evidence="3" id="KW-0732">Signal</keyword>
<sequence>MGIDEIFRKFIDKEIKFRYIEKHIQRVIQIGGNKMRKKMVFLFANLFLLAACSAGPTGGGNETSGSGAAGGNEAGETIKIGLNLELSGPVAGYGTQEQEGVELAVEKINAEGGILGKQVELITKDNKSETSEAATAAANLATNDQVVAIIGPATSGATKATIPNVTKAQVPVISPSATDDSVTMNGDQVQEFLFRSCFQDSFQGVILAKYAQEQLGAEKAIILADNSSDYAKGLTKAFKEEYQGEIVLEENFTKGDKDFQAILTKVKKADFDVLYIPGYYEEAGLIIKQARELGIEQPIIGADGFGDEKMVQLAGAENVSNVFYTGHFSTLAPSNDTVEPFIAAFKEKYGKEPSTFNALAYDAMFMIKQAIEKENAADSASITKGLATLKDFVGVTGNITMDAQHNPEKSLVVVGFTDGKESSAEVINP</sequence>
<evidence type="ECO:0000256" key="4">
    <source>
        <dbReference type="ARBA" id="ARBA00022970"/>
    </source>
</evidence>
<dbReference type="STRING" id="328396.RU93_GL001482"/>
<dbReference type="PANTHER" id="PTHR30483:SF6">
    <property type="entry name" value="PERIPLASMIC BINDING PROTEIN OF ABC TRANSPORTER FOR NATURAL AMINO ACIDS"/>
    <property type="match status" value="1"/>
</dbReference>
<name>A0A1L8QVF4_9ENTE</name>
<comment type="caution">
    <text evidence="6">The sequence shown here is derived from an EMBL/GenBank/DDBJ whole genome shotgun (WGS) entry which is preliminary data.</text>
</comment>
<dbReference type="PRINTS" id="PR00337">
    <property type="entry name" value="LEUILEVALBP"/>
</dbReference>
<proteinExistence type="inferred from homology"/>
<dbReference type="SUPFAM" id="SSF53822">
    <property type="entry name" value="Periplasmic binding protein-like I"/>
    <property type="match status" value="1"/>
</dbReference>
<reference evidence="6 7" key="1">
    <citation type="submission" date="2014-12" db="EMBL/GenBank/DDBJ databases">
        <title>Draft genome sequences of 29 type strains of Enterococci.</title>
        <authorList>
            <person name="Zhong Z."/>
            <person name="Sun Z."/>
            <person name="Liu W."/>
            <person name="Zhang W."/>
            <person name="Zhang H."/>
        </authorList>
    </citation>
    <scope>NUCLEOTIDE SEQUENCE [LARGE SCALE GENOMIC DNA]</scope>
    <source>
        <strain evidence="6 7">DSM 17690</strain>
    </source>
</reference>
<evidence type="ECO:0000256" key="3">
    <source>
        <dbReference type="ARBA" id="ARBA00022729"/>
    </source>
</evidence>
<dbReference type="PANTHER" id="PTHR30483">
    <property type="entry name" value="LEUCINE-SPECIFIC-BINDING PROTEIN"/>
    <property type="match status" value="1"/>
</dbReference>
<dbReference type="CDD" id="cd06347">
    <property type="entry name" value="PBP1_ABC_LivK_ligand_binding-like"/>
    <property type="match status" value="1"/>
</dbReference>
<keyword evidence="7" id="KW-1185">Reference proteome</keyword>
<dbReference type="InterPro" id="IPR028081">
    <property type="entry name" value="Leu-bd"/>
</dbReference>
<evidence type="ECO:0000259" key="5">
    <source>
        <dbReference type="Pfam" id="PF13458"/>
    </source>
</evidence>
<evidence type="ECO:0000256" key="2">
    <source>
        <dbReference type="ARBA" id="ARBA00022448"/>
    </source>
</evidence>
<evidence type="ECO:0000313" key="6">
    <source>
        <dbReference type="EMBL" id="OJG11487.1"/>
    </source>
</evidence>
<dbReference type="InterPro" id="IPR051010">
    <property type="entry name" value="BCAA_transport"/>
</dbReference>
<organism evidence="6 7">
    <name type="scientific">Enterococcus aquimarinus</name>
    <dbReference type="NCBI Taxonomy" id="328396"/>
    <lineage>
        <taxon>Bacteria</taxon>
        <taxon>Bacillati</taxon>
        <taxon>Bacillota</taxon>
        <taxon>Bacilli</taxon>
        <taxon>Lactobacillales</taxon>
        <taxon>Enterococcaceae</taxon>
        <taxon>Enterococcus</taxon>
    </lineage>
</organism>
<dbReference type="GO" id="GO:0006865">
    <property type="term" value="P:amino acid transport"/>
    <property type="evidence" value="ECO:0007669"/>
    <property type="project" value="UniProtKB-KW"/>
</dbReference>
<dbReference type="EMBL" id="JXKD01000003">
    <property type="protein sequence ID" value="OJG11487.1"/>
    <property type="molecule type" value="Genomic_DNA"/>
</dbReference>
<feature type="domain" description="Leucine-binding protein" evidence="5">
    <location>
        <begin position="77"/>
        <end position="414"/>
    </location>
</feature>